<protein>
    <submittedName>
        <fullName evidence="11">Chitobiase, di-N-acetyl-, isoform CRA_b</fullName>
    </submittedName>
</protein>
<dbReference type="Pfam" id="PF00704">
    <property type="entry name" value="Glyco_hydro_18"/>
    <property type="match status" value="1"/>
</dbReference>
<dbReference type="PROSITE" id="PS01095">
    <property type="entry name" value="GH18_1"/>
    <property type="match status" value="1"/>
</dbReference>
<keyword evidence="6" id="KW-0458">Lysosome</keyword>
<dbReference type="InterPro" id="IPR051887">
    <property type="entry name" value="GH18_Domain-Containing"/>
</dbReference>
<evidence type="ECO:0000256" key="8">
    <source>
        <dbReference type="RuleBase" id="RU004453"/>
    </source>
</evidence>
<dbReference type="PROSITE" id="PS51910">
    <property type="entry name" value="GH18_2"/>
    <property type="match status" value="1"/>
</dbReference>
<keyword evidence="4" id="KW-0378">Hydrolase</keyword>
<evidence type="ECO:0000256" key="2">
    <source>
        <dbReference type="ARBA" id="ARBA00009336"/>
    </source>
</evidence>
<dbReference type="GO" id="GO:0006032">
    <property type="term" value="P:chitin catabolic process"/>
    <property type="evidence" value="ECO:0007669"/>
    <property type="project" value="UniProtKB-ARBA"/>
</dbReference>
<feature type="domain" description="GH18" evidence="10">
    <location>
        <begin position="1"/>
        <end position="313"/>
    </location>
</feature>
<evidence type="ECO:0000256" key="4">
    <source>
        <dbReference type="ARBA" id="ARBA00022801"/>
    </source>
</evidence>
<dbReference type="GO" id="GO:0005764">
    <property type="term" value="C:lysosome"/>
    <property type="evidence" value="ECO:0007669"/>
    <property type="project" value="UniProtKB-SubCell"/>
</dbReference>
<evidence type="ECO:0000313" key="11">
    <source>
        <dbReference type="EMBL" id="EDL82423.1"/>
    </source>
</evidence>
<dbReference type="PANTHER" id="PTHR46290:SF1">
    <property type="entry name" value="DI-N-ACETYLCHITOBIASE"/>
    <property type="match status" value="1"/>
</dbReference>
<dbReference type="FunFam" id="3.20.20.80:FF:000250">
    <property type="entry name" value="Probable di-N-acetylchitobiase 1"/>
    <property type="match status" value="1"/>
</dbReference>
<dbReference type="InterPro" id="IPR017853">
    <property type="entry name" value="GH"/>
</dbReference>
<dbReference type="Gene3D" id="3.20.20.80">
    <property type="entry name" value="Glycosidases"/>
    <property type="match status" value="1"/>
</dbReference>
<evidence type="ECO:0000256" key="5">
    <source>
        <dbReference type="ARBA" id="ARBA00023180"/>
    </source>
</evidence>
<name>A6HWD7_RAT</name>
<dbReference type="SUPFAM" id="SSF51445">
    <property type="entry name" value="(Trans)glycosidases"/>
    <property type="match status" value="1"/>
</dbReference>
<feature type="signal peptide" evidence="9">
    <location>
        <begin position="1"/>
        <end position="23"/>
    </location>
</feature>
<feature type="chain" id="PRO_5039901979" evidence="9">
    <location>
        <begin position="24"/>
        <end position="313"/>
    </location>
</feature>
<dbReference type="GO" id="GO:0008061">
    <property type="term" value="F:chitin binding"/>
    <property type="evidence" value="ECO:0007669"/>
    <property type="project" value="InterPro"/>
</dbReference>
<dbReference type="InterPro" id="IPR001579">
    <property type="entry name" value="Glyco_hydro_18_chit_AS"/>
</dbReference>
<keyword evidence="5" id="KW-0325">Glycoprotein</keyword>
<dbReference type="GO" id="GO:0005975">
    <property type="term" value="P:carbohydrate metabolic process"/>
    <property type="evidence" value="ECO:0007669"/>
    <property type="project" value="InterPro"/>
</dbReference>
<dbReference type="InterPro" id="IPR001223">
    <property type="entry name" value="Glyco_hydro18_cat"/>
</dbReference>
<accession>A6HWD7</accession>
<evidence type="ECO:0000256" key="3">
    <source>
        <dbReference type="ARBA" id="ARBA00022729"/>
    </source>
</evidence>
<evidence type="ECO:0000256" key="1">
    <source>
        <dbReference type="ARBA" id="ARBA00004371"/>
    </source>
</evidence>
<comment type="similarity">
    <text evidence="2 8">Belongs to the glycosyl hydrolase 18 family.</text>
</comment>
<dbReference type="GO" id="GO:0004568">
    <property type="term" value="F:chitinase activity"/>
    <property type="evidence" value="ECO:0007669"/>
    <property type="project" value="UniProtKB-ARBA"/>
</dbReference>
<dbReference type="EMBL" id="CH473952">
    <property type="protein sequence ID" value="EDL82423.1"/>
    <property type="molecule type" value="Genomic_DNA"/>
</dbReference>
<sequence>MALSDLLELTLLLLLPLLERLSAEDCPCSEASLCRPIRHHRDFEVFVFDVGQKTWKSYDWSQITTVAVFGKYDSELMCYAHSKGARVVLKGDVALKDIINPTFRASWIAQKVALAKAQHMDGINIDIEQEVDCSSPEYEALTALVRETTEGFHREIEGSQVTFDVAWSPKGIDKRCYNYTGIADACDFLFVMSYDEQSQIWSECIAAANAPYNQTLTGYGDYLRMGISPRKLVMGIPWYGYDYICLNLSKDPTGRLHQVWYDNPRSISLKAAFVKHYGLRGIGMWNANCLDYSDDALAREQTEEMWGALRPRL</sequence>
<evidence type="ECO:0000256" key="9">
    <source>
        <dbReference type="SAM" id="SignalP"/>
    </source>
</evidence>
<gene>
    <name evidence="11 12" type="primary">Ctbs</name>
    <name evidence="11" type="ORF">rCG_28896</name>
</gene>
<dbReference type="Proteomes" id="UP000234681">
    <property type="component" value="Chromosome 2"/>
</dbReference>
<dbReference type="InterPro" id="IPR011583">
    <property type="entry name" value="Chitinase_II/V-like_cat"/>
</dbReference>
<evidence type="ECO:0000256" key="7">
    <source>
        <dbReference type="ARBA" id="ARBA00023295"/>
    </source>
</evidence>
<evidence type="ECO:0000259" key="10">
    <source>
        <dbReference type="PROSITE" id="PS51910"/>
    </source>
</evidence>
<comment type="subcellular location">
    <subcellularLocation>
        <location evidence="1">Lysosome</location>
    </subcellularLocation>
</comment>
<dbReference type="RGD" id="621338">
    <property type="gene designation" value="Ctbs"/>
</dbReference>
<reference evidence="11" key="1">
    <citation type="journal article" date="2005" name="Genome Res.">
        <title>Gene and alternative splicing annotation with AIR.</title>
        <authorList>
            <person name="Florea L."/>
            <person name="Di Francesco V."/>
            <person name="Miller J."/>
            <person name="Turner R."/>
            <person name="Yao A."/>
            <person name="Harris M."/>
            <person name="Walenz B."/>
            <person name="Mobarry C."/>
            <person name="Merkulov G.V."/>
            <person name="Charlab R."/>
            <person name="Dew I."/>
            <person name="Deng Z."/>
            <person name="Istrail S."/>
            <person name="Li P."/>
            <person name="Sutton G."/>
        </authorList>
    </citation>
    <scope>NUCLEOTIDE SEQUENCE</scope>
    <source>
        <strain evidence="11">BN</strain>
    </source>
</reference>
<dbReference type="PANTHER" id="PTHR46290">
    <property type="entry name" value="DI-N-ACETYLCHITOBIASE"/>
    <property type="match status" value="1"/>
</dbReference>
<evidence type="ECO:0000313" key="12">
    <source>
        <dbReference type="RGD" id="621338"/>
    </source>
</evidence>
<dbReference type="SMART" id="SM00636">
    <property type="entry name" value="Glyco_18"/>
    <property type="match status" value="1"/>
</dbReference>
<proteinExistence type="inferred from homology"/>
<reference evidence="11" key="2">
    <citation type="submission" date="2005-07" db="EMBL/GenBank/DDBJ databases">
        <authorList>
            <person name="Mural R.J."/>
            <person name="Li P.W."/>
            <person name="Adams M.D."/>
            <person name="Amanatides P.G."/>
            <person name="Baden-Tillson H."/>
            <person name="Barnstead M."/>
            <person name="Chin S.H."/>
            <person name="Dew I."/>
            <person name="Evans C.A."/>
            <person name="Ferriera S."/>
            <person name="Flanigan M."/>
            <person name="Fosler C."/>
            <person name="Glodek A."/>
            <person name="Gu Z."/>
            <person name="Holt R.A."/>
            <person name="Jennings D."/>
            <person name="Kraft C.L."/>
            <person name="Lu F."/>
            <person name="Nguyen T."/>
            <person name="Nusskern D.R."/>
            <person name="Pfannkoch C.M."/>
            <person name="Sitter C."/>
            <person name="Sutton G.G."/>
            <person name="Venter J.C."/>
            <person name="Wang Z."/>
            <person name="Woodage T."/>
            <person name="Zheng X.H."/>
            <person name="Zhong F."/>
        </authorList>
    </citation>
    <scope>NUCLEOTIDE SEQUENCE</scope>
    <source>
        <strain evidence="11">BN</strain>
    </source>
</reference>
<keyword evidence="7" id="KW-0326">Glycosidase</keyword>
<keyword evidence="3 9" id="KW-0732">Signal</keyword>
<dbReference type="AlphaFoldDB" id="A6HWD7"/>
<evidence type="ECO:0000256" key="6">
    <source>
        <dbReference type="ARBA" id="ARBA00023228"/>
    </source>
</evidence>
<organism evidence="11">
    <name type="scientific">Rattus norvegicus</name>
    <name type="common">Rat</name>
    <dbReference type="NCBI Taxonomy" id="10116"/>
    <lineage>
        <taxon>Eukaryota</taxon>
        <taxon>Metazoa</taxon>
        <taxon>Chordata</taxon>
        <taxon>Craniata</taxon>
        <taxon>Vertebrata</taxon>
        <taxon>Euteleostomi</taxon>
        <taxon>Mammalia</taxon>
        <taxon>Eutheria</taxon>
        <taxon>Euarchontoglires</taxon>
        <taxon>Glires</taxon>
        <taxon>Rodentia</taxon>
        <taxon>Myomorpha</taxon>
        <taxon>Muroidea</taxon>
        <taxon>Muridae</taxon>
        <taxon>Murinae</taxon>
        <taxon>Rattus</taxon>
    </lineage>
</organism>